<dbReference type="Proteomes" id="UP001285441">
    <property type="component" value="Unassembled WGS sequence"/>
</dbReference>
<proteinExistence type="predicted"/>
<dbReference type="SUPFAM" id="SSF47336">
    <property type="entry name" value="ACP-like"/>
    <property type="match status" value="1"/>
</dbReference>
<dbReference type="GO" id="GO:0031177">
    <property type="term" value="F:phosphopantetheine binding"/>
    <property type="evidence" value="ECO:0007669"/>
    <property type="project" value="InterPro"/>
</dbReference>
<evidence type="ECO:0000313" key="4">
    <source>
        <dbReference type="EMBL" id="KAK3394801.1"/>
    </source>
</evidence>
<dbReference type="Gene3D" id="1.10.1200.10">
    <property type="entry name" value="ACP-like"/>
    <property type="match status" value="1"/>
</dbReference>
<dbReference type="EMBL" id="JAULSW010000001">
    <property type="protein sequence ID" value="KAK3394801.1"/>
    <property type="molecule type" value="Genomic_DNA"/>
</dbReference>
<dbReference type="Gene3D" id="3.40.50.720">
    <property type="entry name" value="NAD(P)-binding Rossmann-like Domain"/>
    <property type="match status" value="1"/>
</dbReference>
<dbReference type="PROSITE" id="PS50075">
    <property type="entry name" value="CARRIER"/>
    <property type="match status" value="1"/>
</dbReference>
<keyword evidence="4" id="KW-0808">Transferase</keyword>
<accession>A0AAE0P7K3</accession>
<name>A0AAE0P7K3_9PEZI</name>
<dbReference type="SUPFAM" id="SSF56801">
    <property type="entry name" value="Acetyl-CoA synthetase-like"/>
    <property type="match status" value="1"/>
</dbReference>
<dbReference type="GO" id="GO:0016301">
    <property type="term" value="F:kinase activity"/>
    <property type="evidence" value="ECO:0007669"/>
    <property type="project" value="UniProtKB-KW"/>
</dbReference>
<gene>
    <name evidence="4" type="ORF">B0H63DRAFT_491955</name>
</gene>
<dbReference type="Gene3D" id="3.40.50.12780">
    <property type="entry name" value="N-terminal domain of ligase-like"/>
    <property type="match status" value="1"/>
</dbReference>
<dbReference type="AlphaFoldDB" id="A0AAE0P7K3"/>
<sequence length="776" mass="83588">MTVPFLLDDICNLPDDEGIKALIGMDFVGTGGAALGAGVGDRLTAGGVKLLNFYGTTETGPLSLTFAPADNYNWRYFRLRTDAKYKVDELEAKDGERRFHLTVYPFGAAEGFEIADQLIRNEEYPETDFAAVGRDDDVIVLATGEKADPLILETMLNDAPIVKSAIAFGENQFNLGVIIEPAAPLSTEDDATFRESVWDIVSAAGQKMDASARVPSPDAIIVVPQGTALPRTDKGSIPRKETYALFDKEIKAVYKKLLQAATDATGPLNLDSLEADLKELVHKSLGPRAPAAEWTVDESLFDLGVDSLQALQLRRVLIAAASKTDALKGVDIDKMIPPQFIYLNPSVREMATAIINRSSSGENSLEAAAKEVNELVEKYSFTAAPNAVEAAQPSTSANAVVLLTGSSGSLGSHCVADLARSPRVRRIICIIRKEKGTNAPPVPGGGQFDRTVLQSKGLELSDEEWAKVVTLEVDPTGDKLGLIPMAYAGMQGLVTHVIHAAWPMNYLMKVRSFQYQFKFLRNLVEFAAHGSGSTKRRFIFISSIAAVARIGLSNTGSAIAEAGASAADAACGIGYADGKLVCEKLLEQAAETFAGQLEVVSIRCGQITGAKSSGVWNANEQIPMILKTAQSLGSLPQVGGELSWIPVDKAASVVSEIAFSETKLPPVLHLENPVRQPWSKVLEQFGKELGLFKPLVSFDDWLDQAANAGSDDELYPVRQLYDFFKNGFRAVACGQVVLGTDVTKTHSTTLHDMEAVDDATISGYVNYWKKIGYLSK</sequence>
<evidence type="ECO:0000313" key="5">
    <source>
        <dbReference type="Proteomes" id="UP001285441"/>
    </source>
</evidence>
<comment type="caution">
    <text evidence="4">The sequence shown here is derived from an EMBL/GenBank/DDBJ whole genome shotgun (WGS) entry which is preliminary data.</text>
</comment>
<evidence type="ECO:0000256" key="1">
    <source>
        <dbReference type="ARBA" id="ARBA00022450"/>
    </source>
</evidence>
<protein>
    <submittedName>
        <fullName evidence="4">Gluconate kinase</fullName>
    </submittedName>
</protein>
<dbReference type="PANTHER" id="PTHR43439">
    <property type="entry name" value="PHENYLACETATE-COENZYME A LIGASE"/>
    <property type="match status" value="1"/>
</dbReference>
<feature type="domain" description="Carrier" evidence="3">
    <location>
        <begin position="271"/>
        <end position="358"/>
    </location>
</feature>
<keyword evidence="1" id="KW-0596">Phosphopantetheine</keyword>
<dbReference type="InterPro" id="IPR036291">
    <property type="entry name" value="NAD(P)-bd_dom_sf"/>
</dbReference>
<evidence type="ECO:0000256" key="2">
    <source>
        <dbReference type="ARBA" id="ARBA00022553"/>
    </source>
</evidence>
<dbReference type="PANTHER" id="PTHR43439:SF2">
    <property type="entry name" value="ENZYME, PUTATIVE (JCVI)-RELATED"/>
    <property type="match status" value="1"/>
</dbReference>
<dbReference type="InterPro" id="IPR009081">
    <property type="entry name" value="PP-bd_ACP"/>
</dbReference>
<dbReference type="InterPro" id="IPR051414">
    <property type="entry name" value="Adenylate-forming_Reductase"/>
</dbReference>
<keyword evidence="5" id="KW-1185">Reference proteome</keyword>
<dbReference type="InterPro" id="IPR042099">
    <property type="entry name" value="ANL_N_sf"/>
</dbReference>
<dbReference type="SUPFAM" id="SSF51735">
    <property type="entry name" value="NAD(P)-binding Rossmann-fold domains"/>
    <property type="match status" value="1"/>
</dbReference>
<dbReference type="Pfam" id="PF07993">
    <property type="entry name" value="NAD_binding_4"/>
    <property type="match status" value="1"/>
</dbReference>
<evidence type="ECO:0000259" key="3">
    <source>
        <dbReference type="PROSITE" id="PS50075"/>
    </source>
</evidence>
<reference evidence="4" key="2">
    <citation type="submission" date="2023-06" db="EMBL/GenBank/DDBJ databases">
        <authorList>
            <consortium name="Lawrence Berkeley National Laboratory"/>
            <person name="Haridas S."/>
            <person name="Hensen N."/>
            <person name="Bonometti L."/>
            <person name="Westerberg I."/>
            <person name="Brannstrom I.O."/>
            <person name="Guillou S."/>
            <person name="Cros-Aarteil S."/>
            <person name="Calhoun S."/>
            <person name="Kuo A."/>
            <person name="Mondo S."/>
            <person name="Pangilinan J."/>
            <person name="Riley R."/>
            <person name="LaButti K."/>
            <person name="Andreopoulos B."/>
            <person name="Lipzen A."/>
            <person name="Chen C."/>
            <person name="Yanf M."/>
            <person name="Daum C."/>
            <person name="Ng V."/>
            <person name="Clum A."/>
            <person name="Steindorff A."/>
            <person name="Ohm R."/>
            <person name="Martin F."/>
            <person name="Silar P."/>
            <person name="Natvig D."/>
            <person name="Lalanne C."/>
            <person name="Gautier V."/>
            <person name="Ament-velasquez S.L."/>
            <person name="Kruys A."/>
            <person name="Hutchinson M.I."/>
            <person name="Powell A.J."/>
            <person name="Barry K."/>
            <person name="Miller A.N."/>
            <person name="Grigoriev I.V."/>
            <person name="Debuchy R."/>
            <person name="Gladieux P."/>
            <person name="Thoren M.H."/>
            <person name="Johannesson H."/>
        </authorList>
    </citation>
    <scope>NUCLEOTIDE SEQUENCE</scope>
    <source>
        <strain evidence="4">CBS 232.78</strain>
    </source>
</reference>
<keyword evidence="4" id="KW-0418">Kinase</keyword>
<dbReference type="SMART" id="SM00823">
    <property type="entry name" value="PKS_PP"/>
    <property type="match status" value="1"/>
</dbReference>
<dbReference type="InterPro" id="IPR036736">
    <property type="entry name" value="ACP-like_sf"/>
</dbReference>
<dbReference type="InterPro" id="IPR013120">
    <property type="entry name" value="FAR_NAD-bd"/>
</dbReference>
<dbReference type="Pfam" id="PF23562">
    <property type="entry name" value="AMP-binding_C_3"/>
    <property type="match status" value="1"/>
</dbReference>
<organism evidence="4 5">
    <name type="scientific">Podospora didyma</name>
    <dbReference type="NCBI Taxonomy" id="330526"/>
    <lineage>
        <taxon>Eukaryota</taxon>
        <taxon>Fungi</taxon>
        <taxon>Dikarya</taxon>
        <taxon>Ascomycota</taxon>
        <taxon>Pezizomycotina</taxon>
        <taxon>Sordariomycetes</taxon>
        <taxon>Sordariomycetidae</taxon>
        <taxon>Sordariales</taxon>
        <taxon>Podosporaceae</taxon>
        <taxon>Podospora</taxon>
    </lineage>
</organism>
<dbReference type="InterPro" id="IPR020806">
    <property type="entry name" value="PKS_PP-bd"/>
</dbReference>
<reference evidence="4" key="1">
    <citation type="journal article" date="2023" name="Mol. Phylogenet. Evol.">
        <title>Genome-scale phylogeny and comparative genomics of the fungal order Sordariales.</title>
        <authorList>
            <person name="Hensen N."/>
            <person name="Bonometti L."/>
            <person name="Westerberg I."/>
            <person name="Brannstrom I.O."/>
            <person name="Guillou S."/>
            <person name="Cros-Aarteil S."/>
            <person name="Calhoun S."/>
            <person name="Haridas S."/>
            <person name="Kuo A."/>
            <person name="Mondo S."/>
            <person name="Pangilinan J."/>
            <person name="Riley R."/>
            <person name="LaButti K."/>
            <person name="Andreopoulos B."/>
            <person name="Lipzen A."/>
            <person name="Chen C."/>
            <person name="Yan M."/>
            <person name="Daum C."/>
            <person name="Ng V."/>
            <person name="Clum A."/>
            <person name="Steindorff A."/>
            <person name="Ohm R.A."/>
            <person name="Martin F."/>
            <person name="Silar P."/>
            <person name="Natvig D.O."/>
            <person name="Lalanne C."/>
            <person name="Gautier V."/>
            <person name="Ament-Velasquez S.L."/>
            <person name="Kruys A."/>
            <person name="Hutchinson M.I."/>
            <person name="Powell A.J."/>
            <person name="Barry K."/>
            <person name="Miller A.N."/>
            <person name="Grigoriev I.V."/>
            <person name="Debuchy R."/>
            <person name="Gladieux P."/>
            <person name="Hiltunen Thoren M."/>
            <person name="Johannesson H."/>
        </authorList>
    </citation>
    <scope>NUCLEOTIDE SEQUENCE</scope>
    <source>
        <strain evidence="4">CBS 232.78</strain>
    </source>
</reference>
<keyword evidence="2" id="KW-0597">Phosphoprotein</keyword>